<evidence type="ECO:0000313" key="1">
    <source>
        <dbReference type="EMBL" id="KAH8003512.1"/>
    </source>
</evidence>
<keyword evidence="2" id="KW-1185">Reference proteome</keyword>
<protein>
    <submittedName>
        <fullName evidence="1">Uncharacterized protein</fullName>
    </submittedName>
</protein>
<name>A0ACB8FDG4_9SAUR</name>
<sequence>MEEEKRKVAETSKREEERRDKSSPMEALLGVEGMAAAVCDSAEATCLAEDQQQAGPKKLTPEISVEQACSLASLRSRGSGPTGRSSDGAALDPSGEKCFQHPGEPSKRDGECEGQLVEQSGWRPRRVEAEHGSVPTSEEPLQGTKSRPNSHEQELEGSQVLLKVSRGSGRGRGCTPNILAKGLTLHISSNTTNRQGGVKGKTEGGGIDAHHTALAQETMVFGSGEAGIWLSLEATSEKGPSSTETSTSSVSHLTATDSLEIEHCNLENSGLPSGIVDIMVQGC</sequence>
<gene>
    <name evidence="1" type="ORF">K3G42_019460</name>
</gene>
<dbReference type="EMBL" id="CM037622">
    <property type="protein sequence ID" value="KAH8003512.1"/>
    <property type="molecule type" value="Genomic_DNA"/>
</dbReference>
<evidence type="ECO:0000313" key="2">
    <source>
        <dbReference type="Proteomes" id="UP000827872"/>
    </source>
</evidence>
<dbReference type="Proteomes" id="UP000827872">
    <property type="component" value="Linkage Group LG09"/>
</dbReference>
<accession>A0ACB8FDG4</accession>
<organism evidence="1 2">
    <name type="scientific">Sphaerodactylus townsendi</name>
    <dbReference type="NCBI Taxonomy" id="933632"/>
    <lineage>
        <taxon>Eukaryota</taxon>
        <taxon>Metazoa</taxon>
        <taxon>Chordata</taxon>
        <taxon>Craniata</taxon>
        <taxon>Vertebrata</taxon>
        <taxon>Euteleostomi</taxon>
        <taxon>Lepidosauria</taxon>
        <taxon>Squamata</taxon>
        <taxon>Bifurcata</taxon>
        <taxon>Gekkota</taxon>
        <taxon>Sphaerodactylidae</taxon>
        <taxon>Sphaerodactylus</taxon>
    </lineage>
</organism>
<reference evidence="1" key="1">
    <citation type="submission" date="2021-08" db="EMBL/GenBank/DDBJ databases">
        <title>The first chromosome-level gecko genome reveals the dynamic sex chromosomes of Neotropical dwarf geckos (Sphaerodactylidae: Sphaerodactylus).</title>
        <authorList>
            <person name="Pinto B.J."/>
            <person name="Keating S.E."/>
            <person name="Gamble T."/>
        </authorList>
    </citation>
    <scope>NUCLEOTIDE SEQUENCE</scope>
    <source>
        <strain evidence="1">TG3544</strain>
    </source>
</reference>
<comment type="caution">
    <text evidence="1">The sequence shown here is derived from an EMBL/GenBank/DDBJ whole genome shotgun (WGS) entry which is preliminary data.</text>
</comment>
<proteinExistence type="predicted"/>